<evidence type="ECO:0000313" key="2">
    <source>
        <dbReference type="EMBL" id="GAA5063848.1"/>
    </source>
</evidence>
<gene>
    <name evidence="2" type="ORF">GCM10025751_52630</name>
</gene>
<reference evidence="2 3" key="1">
    <citation type="journal article" date="2019" name="Int. J. Syst. Evol. Microbiol.">
        <title>The Global Catalogue of Microorganisms (GCM) 10K type strain sequencing project: providing services to taxonomists for standard genome sequencing and annotation.</title>
        <authorList>
            <consortium name="The Broad Institute Genomics Platform"/>
            <consortium name="The Broad Institute Genome Sequencing Center for Infectious Disease"/>
            <person name="Wu L."/>
            <person name="Ma J."/>
        </authorList>
    </citation>
    <scope>NUCLEOTIDE SEQUENCE [LARGE SCALE GENOMIC DNA]</scope>
    <source>
        <strain evidence="2 3">JCM 17504</strain>
    </source>
</reference>
<name>A0AAV3UR01_9EURY</name>
<dbReference type="EMBL" id="BAABKX010000030">
    <property type="protein sequence ID" value="GAA5063848.1"/>
    <property type="molecule type" value="Genomic_DNA"/>
</dbReference>
<protein>
    <recommendedName>
        <fullName evidence="4">DUF4177 domain-containing protein</fullName>
    </recommendedName>
</protein>
<proteinExistence type="predicted"/>
<organism evidence="2 3">
    <name type="scientific">Haladaptatus pallidirubidus</name>
    <dbReference type="NCBI Taxonomy" id="1008152"/>
    <lineage>
        <taxon>Archaea</taxon>
        <taxon>Methanobacteriati</taxon>
        <taxon>Methanobacteriota</taxon>
        <taxon>Stenosarchaea group</taxon>
        <taxon>Halobacteria</taxon>
        <taxon>Halobacteriales</taxon>
        <taxon>Haladaptataceae</taxon>
        <taxon>Haladaptatus</taxon>
    </lineage>
</organism>
<dbReference type="RefSeq" id="WP_227778672.1">
    <property type="nucleotide sequence ID" value="NZ_BAABKX010000030.1"/>
</dbReference>
<dbReference type="GeneID" id="68617461"/>
<evidence type="ECO:0000313" key="3">
    <source>
        <dbReference type="Proteomes" id="UP001501729"/>
    </source>
</evidence>
<comment type="caution">
    <text evidence="2">The sequence shown here is derived from an EMBL/GenBank/DDBJ whole genome shotgun (WGS) entry which is preliminary data.</text>
</comment>
<dbReference type="AlphaFoldDB" id="A0AAV3UR01"/>
<evidence type="ECO:0008006" key="4">
    <source>
        <dbReference type="Google" id="ProtNLM"/>
    </source>
</evidence>
<sequence length="74" mass="8302">MSQTQGKQWEYMTLRPPRGETKKEADDPQKELNAYGEDGWELSETIEYTGGGTKYLVFKRPVAANTGTGEDVES</sequence>
<evidence type="ECO:0000256" key="1">
    <source>
        <dbReference type="SAM" id="MobiDB-lite"/>
    </source>
</evidence>
<accession>A0AAV3UR01</accession>
<dbReference type="Proteomes" id="UP001501729">
    <property type="component" value="Unassembled WGS sequence"/>
</dbReference>
<feature type="compositionally biased region" description="Basic and acidic residues" evidence="1">
    <location>
        <begin position="17"/>
        <end position="29"/>
    </location>
</feature>
<keyword evidence="3" id="KW-1185">Reference proteome</keyword>
<feature type="region of interest" description="Disordered" evidence="1">
    <location>
        <begin position="1"/>
        <end position="29"/>
    </location>
</feature>